<keyword evidence="2" id="KW-1185">Reference proteome</keyword>
<dbReference type="EMBL" id="AP024488">
    <property type="protein sequence ID" value="BCS95100.1"/>
    <property type="molecule type" value="Genomic_DNA"/>
</dbReference>
<dbReference type="Pfam" id="PF00756">
    <property type="entry name" value="Esterase"/>
    <property type="match status" value="1"/>
</dbReference>
<sequence length="273" mass="31361">MLERLDTFESRFVASRHIDVWLPPGYVKGGGGRYPVIYLQDGQYNCLPASNVMGWGLCDTVAGLIEEGTIPPVILANIWNSSDRWREYVPKKPVDRFASPEEQMAIRKRGKTPTSDRYLRFFIEELIPHMESIYPLITRREGRYLMGSSLGGIISLYAVCEHPHLFSGAGCLSSHWPLYEGSMLPYMEESLPDPAVHRFYFDISTEALDAQYPPYHHRVQQILTQKGYRENENCMNLVWQGHDHSATSWGKRVHVPLTFLLNPDISWMNQRVG</sequence>
<dbReference type="InterPro" id="IPR029058">
    <property type="entry name" value="AB_hydrolase_fold"/>
</dbReference>
<dbReference type="PANTHER" id="PTHR48098:SF6">
    <property type="entry name" value="FERRI-BACILLIBACTIN ESTERASE BESA"/>
    <property type="match status" value="1"/>
</dbReference>
<dbReference type="InterPro" id="IPR050583">
    <property type="entry name" value="Mycobacterial_A85_antigen"/>
</dbReference>
<gene>
    <name evidence="1" type="ORF">DSLASN_07320</name>
</gene>
<evidence type="ECO:0000313" key="2">
    <source>
        <dbReference type="Proteomes" id="UP001320148"/>
    </source>
</evidence>
<accession>A0ABM7PDD5</accession>
<dbReference type="Proteomes" id="UP001320148">
    <property type="component" value="Chromosome"/>
</dbReference>
<organism evidence="1 2">
    <name type="scientific">Desulfoluna limicola</name>
    <dbReference type="NCBI Taxonomy" id="2810562"/>
    <lineage>
        <taxon>Bacteria</taxon>
        <taxon>Pseudomonadati</taxon>
        <taxon>Thermodesulfobacteriota</taxon>
        <taxon>Desulfobacteria</taxon>
        <taxon>Desulfobacterales</taxon>
        <taxon>Desulfolunaceae</taxon>
        <taxon>Desulfoluna</taxon>
    </lineage>
</organism>
<evidence type="ECO:0000313" key="1">
    <source>
        <dbReference type="EMBL" id="BCS95100.1"/>
    </source>
</evidence>
<dbReference type="SUPFAM" id="SSF53474">
    <property type="entry name" value="alpha/beta-Hydrolases"/>
    <property type="match status" value="1"/>
</dbReference>
<dbReference type="PANTHER" id="PTHR48098">
    <property type="entry name" value="ENTEROCHELIN ESTERASE-RELATED"/>
    <property type="match status" value="1"/>
</dbReference>
<dbReference type="InterPro" id="IPR000801">
    <property type="entry name" value="Esterase-like"/>
</dbReference>
<name>A0ABM7PDD5_9BACT</name>
<dbReference type="RefSeq" id="WP_236891385.1">
    <property type="nucleotide sequence ID" value="NZ_AP024488.1"/>
</dbReference>
<proteinExistence type="predicted"/>
<dbReference type="Gene3D" id="3.40.50.1820">
    <property type="entry name" value="alpha/beta hydrolase"/>
    <property type="match status" value="1"/>
</dbReference>
<reference evidence="1 2" key="1">
    <citation type="submission" date="2021-02" db="EMBL/GenBank/DDBJ databases">
        <title>Complete genome of Desulfoluna sp. strain ASN36.</title>
        <authorList>
            <person name="Takahashi A."/>
            <person name="Kojima H."/>
            <person name="Fukui M."/>
        </authorList>
    </citation>
    <scope>NUCLEOTIDE SEQUENCE [LARGE SCALE GENOMIC DNA]</scope>
    <source>
        <strain evidence="1 2">ASN36</strain>
    </source>
</reference>
<protein>
    <submittedName>
        <fullName evidence="1">Esterase</fullName>
    </submittedName>
</protein>